<evidence type="ECO:0000259" key="4">
    <source>
        <dbReference type="PROSITE" id="PS50102"/>
    </source>
</evidence>
<dbReference type="SMART" id="SM00360">
    <property type="entry name" value="RRM"/>
    <property type="match status" value="1"/>
</dbReference>
<organism evidence="6 7">
    <name type="scientific">Lichtheimia ornata</name>
    <dbReference type="NCBI Taxonomy" id="688661"/>
    <lineage>
        <taxon>Eukaryota</taxon>
        <taxon>Fungi</taxon>
        <taxon>Fungi incertae sedis</taxon>
        <taxon>Mucoromycota</taxon>
        <taxon>Mucoromycotina</taxon>
        <taxon>Mucoromycetes</taxon>
        <taxon>Mucorales</taxon>
        <taxon>Lichtheimiaceae</taxon>
        <taxon>Lichtheimia</taxon>
    </lineage>
</organism>
<keyword evidence="1 2" id="KW-0694">RNA-binding</keyword>
<comment type="caution">
    <text evidence="6">The sequence shown here is derived from an EMBL/GenBank/DDBJ whole genome shotgun (WGS) entry which is preliminary data.</text>
</comment>
<dbReference type="EMBL" id="JARTCD010000123">
    <property type="protein sequence ID" value="KAJ8652025.1"/>
    <property type="molecule type" value="Genomic_DNA"/>
</dbReference>
<reference evidence="6 7" key="1">
    <citation type="submission" date="2023-03" db="EMBL/GenBank/DDBJ databases">
        <title>Genome sequence of Lichtheimia ornata CBS 291.66.</title>
        <authorList>
            <person name="Mohabir J.T."/>
            <person name="Shea T.P."/>
            <person name="Kurbessoian T."/>
            <person name="Berby B."/>
            <person name="Fontaine J."/>
            <person name="Livny J."/>
            <person name="Gnirke A."/>
            <person name="Stajich J.E."/>
            <person name="Cuomo C.A."/>
        </authorList>
    </citation>
    <scope>NUCLEOTIDE SEQUENCE [LARGE SCALE GENOMIC DNA]</scope>
    <source>
        <strain evidence="6">CBS 291.66</strain>
    </source>
</reference>
<dbReference type="InterPro" id="IPR036390">
    <property type="entry name" value="WH_DNA-bd_sf"/>
</dbReference>
<dbReference type="InterPro" id="IPR012677">
    <property type="entry name" value="Nucleotide-bd_a/b_plait_sf"/>
</dbReference>
<name>A0AAD7XRR8_9FUNG</name>
<dbReference type="InterPro" id="IPR036388">
    <property type="entry name" value="WH-like_DNA-bd_sf"/>
</dbReference>
<dbReference type="InterPro" id="IPR000504">
    <property type="entry name" value="RRM_dom"/>
</dbReference>
<evidence type="ECO:0000313" key="6">
    <source>
        <dbReference type="EMBL" id="KAJ8652025.1"/>
    </source>
</evidence>
<protein>
    <submittedName>
        <fullName evidence="6">Uncharacterized protein</fullName>
    </submittedName>
</protein>
<feature type="region of interest" description="Disordered" evidence="3">
    <location>
        <begin position="300"/>
        <end position="343"/>
    </location>
</feature>
<dbReference type="Gene3D" id="3.30.70.330">
    <property type="match status" value="1"/>
</dbReference>
<feature type="domain" description="RRM" evidence="4">
    <location>
        <begin position="120"/>
        <end position="207"/>
    </location>
</feature>
<dbReference type="GO" id="GO:0006396">
    <property type="term" value="P:RNA processing"/>
    <property type="evidence" value="ECO:0007669"/>
    <property type="project" value="InterPro"/>
</dbReference>
<dbReference type="CDD" id="cd12291">
    <property type="entry name" value="RRM1_La"/>
    <property type="match status" value="1"/>
</dbReference>
<feature type="region of interest" description="Disordered" evidence="3">
    <location>
        <begin position="85"/>
        <end position="105"/>
    </location>
</feature>
<dbReference type="PROSITE" id="PS50961">
    <property type="entry name" value="HTH_LA"/>
    <property type="match status" value="1"/>
</dbReference>
<dbReference type="Gene3D" id="1.10.10.10">
    <property type="entry name" value="Winged helix-like DNA-binding domain superfamily/Winged helix DNA-binding domain"/>
    <property type="match status" value="1"/>
</dbReference>
<dbReference type="GO" id="GO:0003723">
    <property type="term" value="F:RNA binding"/>
    <property type="evidence" value="ECO:0007669"/>
    <property type="project" value="UniProtKB-UniRule"/>
</dbReference>
<dbReference type="Proteomes" id="UP001234581">
    <property type="component" value="Unassembled WGS sequence"/>
</dbReference>
<dbReference type="RefSeq" id="XP_058336939.1">
    <property type="nucleotide sequence ID" value="XM_058492301.1"/>
</dbReference>
<dbReference type="InterPro" id="IPR006630">
    <property type="entry name" value="La_HTH"/>
</dbReference>
<evidence type="ECO:0000256" key="2">
    <source>
        <dbReference type="PROSITE-ProRule" id="PRU00332"/>
    </source>
</evidence>
<dbReference type="GeneID" id="83219743"/>
<dbReference type="GO" id="GO:1990904">
    <property type="term" value="C:ribonucleoprotein complex"/>
    <property type="evidence" value="ECO:0007669"/>
    <property type="project" value="InterPro"/>
</dbReference>
<dbReference type="InterPro" id="IPR035979">
    <property type="entry name" value="RBD_domain_sf"/>
</dbReference>
<evidence type="ECO:0000313" key="7">
    <source>
        <dbReference type="Proteomes" id="UP001234581"/>
    </source>
</evidence>
<feature type="domain" description="HTH La-type RNA-binding" evidence="5">
    <location>
        <begin position="1"/>
        <end position="93"/>
    </location>
</feature>
<keyword evidence="7" id="KW-1185">Reference proteome</keyword>
<dbReference type="AlphaFoldDB" id="A0AAD7XRR8"/>
<gene>
    <name evidence="6" type="ORF">O0I10_012369</name>
</gene>
<feature type="compositionally biased region" description="Basic and acidic residues" evidence="3">
    <location>
        <begin position="95"/>
        <end position="105"/>
    </location>
</feature>
<dbReference type="PROSITE" id="PS50102">
    <property type="entry name" value="RRM"/>
    <property type="match status" value="1"/>
</dbReference>
<dbReference type="SUPFAM" id="SSF46785">
    <property type="entry name" value="Winged helix' DNA-binding domain"/>
    <property type="match status" value="1"/>
</dbReference>
<dbReference type="GO" id="GO:0005634">
    <property type="term" value="C:nucleus"/>
    <property type="evidence" value="ECO:0007669"/>
    <property type="project" value="InterPro"/>
</dbReference>
<dbReference type="InterPro" id="IPR002344">
    <property type="entry name" value="Lupus_La"/>
</dbReference>
<dbReference type="Pfam" id="PF00076">
    <property type="entry name" value="RRM_1"/>
    <property type="match status" value="1"/>
</dbReference>
<accession>A0AAD7XRR8</accession>
<sequence length="343" mass="39137">MSDKPIELQILEQLDSIYSKENLAKNAFFKEMTEQDPEHWVSLKRFSVIKQFKGLVQGNIDLLIQAAEQSNGRFEVNEDKTKLRKVPGAQDEVAETDKENEGASKPDEKVLDYWRQQNLRSIYAKGFPESLDESGYTALSNFFKEQGRVLTLKMRKDDDKKFKGSVFVEFDSPDTVKEVLEKKLEYEGQPLTMMLKQDYIDMKAKEKFQGVDFQHSNDKKRRNNFMIQYEGAGDMGFRDIRELISKKTPVGTVEKLSEPGTGVLELKEMTPDAFLELLGPERKLEGLTFKLADMEAREVMKKSFQQKRERGFKGGRGGGRGRGGRGGGRGGGHGRPQKKQRTD</sequence>
<evidence type="ECO:0000256" key="1">
    <source>
        <dbReference type="ARBA" id="ARBA00022884"/>
    </source>
</evidence>
<dbReference type="SMART" id="SM00715">
    <property type="entry name" value="LA"/>
    <property type="match status" value="1"/>
</dbReference>
<evidence type="ECO:0000259" key="5">
    <source>
        <dbReference type="PROSITE" id="PS50961"/>
    </source>
</evidence>
<feature type="compositionally biased region" description="Gly residues" evidence="3">
    <location>
        <begin position="314"/>
        <end position="334"/>
    </location>
</feature>
<evidence type="ECO:0000256" key="3">
    <source>
        <dbReference type="SAM" id="MobiDB-lite"/>
    </source>
</evidence>
<proteinExistence type="predicted"/>
<feature type="compositionally biased region" description="Basic and acidic residues" evidence="3">
    <location>
        <begin position="300"/>
        <end position="312"/>
    </location>
</feature>
<dbReference type="SUPFAM" id="SSF54928">
    <property type="entry name" value="RNA-binding domain, RBD"/>
    <property type="match status" value="1"/>
</dbReference>
<dbReference type="PRINTS" id="PR00302">
    <property type="entry name" value="LUPUSLA"/>
</dbReference>